<accession>A0A8S3KP58</accession>
<protein>
    <submittedName>
        <fullName evidence="2">Uncharacterized protein</fullName>
    </submittedName>
</protein>
<evidence type="ECO:0000313" key="2">
    <source>
        <dbReference type="EMBL" id="CAF5229474.1"/>
    </source>
</evidence>
<evidence type="ECO:0000256" key="1">
    <source>
        <dbReference type="SAM" id="MobiDB-lite"/>
    </source>
</evidence>
<dbReference type="AlphaFoldDB" id="A0A8S3KP58"/>
<dbReference type="EMBL" id="CAJOBI010370545">
    <property type="protein sequence ID" value="CAF5229474.1"/>
    <property type="molecule type" value="Genomic_DNA"/>
</dbReference>
<sequence length="122" mass="14006">MSQWTESDVLDFLFTQKFIELMPLCEMFNGRSLITLYRMCKTQSGQTFTFLDDDLKSTYKTKLPFGIYVRFVSAVEQTLATQTPRPVKKPSIKNVPPAPHEEASPQIVYDYAPLISSEPFDL</sequence>
<gene>
    <name evidence="2" type="ORF">SMN809_LOCUS86394</name>
</gene>
<dbReference type="Proteomes" id="UP000676336">
    <property type="component" value="Unassembled WGS sequence"/>
</dbReference>
<name>A0A8S3KP58_9BILA</name>
<comment type="caution">
    <text evidence="2">The sequence shown here is derived from an EMBL/GenBank/DDBJ whole genome shotgun (WGS) entry which is preliminary data.</text>
</comment>
<reference evidence="2" key="1">
    <citation type="submission" date="2021-02" db="EMBL/GenBank/DDBJ databases">
        <authorList>
            <person name="Nowell W R."/>
        </authorList>
    </citation>
    <scope>NUCLEOTIDE SEQUENCE</scope>
</reference>
<feature type="non-terminal residue" evidence="2">
    <location>
        <position position="122"/>
    </location>
</feature>
<evidence type="ECO:0000313" key="3">
    <source>
        <dbReference type="Proteomes" id="UP000676336"/>
    </source>
</evidence>
<organism evidence="2 3">
    <name type="scientific">Rotaria magnacalcarata</name>
    <dbReference type="NCBI Taxonomy" id="392030"/>
    <lineage>
        <taxon>Eukaryota</taxon>
        <taxon>Metazoa</taxon>
        <taxon>Spiralia</taxon>
        <taxon>Gnathifera</taxon>
        <taxon>Rotifera</taxon>
        <taxon>Eurotatoria</taxon>
        <taxon>Bdelloidea</taxon>
        <taxon>Philodinida</taxon>
        <taxon>Philodinidae</taxon>
        <taxon>Rotaria</taxon>
    </lineage>
</organism>
<feature type="region of interest" description="Disordered" evidence="1">
    <location>
        <begin position="82"/>
        <end position="104"/>
    </location>
</feature>
<proteinExistence type="predicted"/>